<dbReference type="EnsemblPlants" id="Pp3c19_3850V3.2">
    <property type="protein sequence ID" value="PAC:32939598.CDS.1"/>
    <property type="gene ID" value="Pp3c19_3850"/>
</dbReference>
<dbReference type="AlphaFoldDB" id="A0A2K1IX38"/>
<reference evidence="1 3" key="1">
    <citation type="journal article" date="2008" name="Science">
        <title>The Physcomitrella genome reveals evolutionary insights into the conquest of land by plants.</title>
        <authorList>
            <person name="Rensing S."/>
            <person name="Lang D."/>
            <person name="Zimmer A."/>
            <person name="Terry A."/>
            <person name="Salamov A."/>
            <person name="Shapiro H."/>
            <person name="Nishiyama T."/>
            <person name="Perroud P.-F."/>
            <person name="Lindquist E."/>
            <person name="Kamisugi Y."/>
            <person name="Tanahashi T."/>
            <person name="Sakakibara K."/>
            <person name="Fujita T."/>
            <person name="Oishi K."/>
            <person name="Shin-I T."/>
            <person name="Kuroki Y."/>
            <person name="Toyoda A."/>
            <person name="Suzuki Y."/>
            <person name="Hashimoto A."/>
            <person name="Yamaguchi K."/>
            <person name="Sugano A."/>
            <person name="Kohara Y."/>
            <person name="Fujiyama A."/>
            <person name="Anterola A."/>
            <person name="Aoki S."/>
            <person name="Ashton N."/>
            <person name="Barbazuk W.B."/>
            <person name="Barker E."/>
            <person name="Bennetzen J."/>
            <person name="Bezanilla M."/>
            <person name="Blankenship R."/>
            <person name="Cho S.H."/>
            <person name="Dutcher S."/>
            <person name="Estelle M."/>
            <person name="Fawcett J.A."/>
            <person name="Gundlach H."/>
            <person name="Hanada K."/>
            <person name="Heyl A."/>
            <person name="Hicks K.A."/>
            <person name="Hugh J."/>
            <person name="Lohr M."/>
            <person name="Mayer K."/>
            <person name="Melkozernov A."/>
            <person name="Murata T."/>
            <person name="Nelson D."/>
            <person name="Pils B."/>
            <person name="Prigge M."/>
            <person name="Reiss B."/>
            <person name="Renner T."/>
            <person name="Rombauts S."/>
            <person name="Rushton P."/>
            <person name="Sanderfoot A."/>
            <person name="Schween G."/>
            <person name="Shiu S.-H."/>
            <person name="Stueber K."/>
            <person name="Theodoulou F.L."/>
            <person name="Tu H."/>
            <person name="Van de Peer Y."/>
            <person name="Verrier P.J."/>
            <person name="Waters E."/>
            <person name="Wood A."/>
            <person name="Yang L."/>
            <person name="Cove D."/>
            <person name="Cuming A."/>
            <person name="Hasebe M."/>
            <person name="Lucas S."/>
            <person name="Mishler D.B."/>
            <person name="Reski R."/>
            <person name="Grigoriev I."/>
            <person name="Quatrano R.S."/>
            <person name="Boore J.L."/>
        </authorList>
    </citation>
    <scope>NUCLEOTIDE SEQUENCE [LARGE SCALE GENOMIC DNA]</scope>
    <source>
        <strain evidence="2 3">cv. Gransden 2004</strain>
    </source>
</reference>
<reference evidence="2" key="3">
    <citation type="submission" date="2020-12" db="UniProtKB">
        <authorList>
            <consortium name="EnsemblPlants"/>
        </authorList>
    </citation>
    <scope>IDENTIFICATION</scope>
</reference>
<organism evidence="1">
    <name type="scientific">Physcomitrium patens</name>
    <name type="common">Spreading-leaved earth moss</name>
    <name type="synonym">Physcomitrella patens</name>
    <dbReference type="NCBI Taxonomy" id="3218"/>
    <lineage>
        <taxon>Eukaryota</taxon>
        <taxon>Viridiplantae</taxon>
        <taxon>Streptophyta</taxon>
        <taxon>Embryophyta</taxon>
        <taxon>Bryophyta</taxon>
        <taxon>Bryophytina</taxon>
        <taxon>Bryopsida</taxon>
        <taxon>Funariidae</taxon>
        <taxon>Funariales</taxon>
        <taxon>Funariaceae</taxon>
        <taxon>Physcomitrium</taxon>
    </lineage>
</organism>
<sequence length="75" mass="8414">MTSVQYLNYSLVTCSHAVSERTTREPQEGALWIGDKKQNLSKSRNPHSADAIFHDCDFMSGSSKKTLICYLCAEL</sequence>
<name>A0A2K1IX38_PHYPA</name>
<dbReference type="Proteomes" id="UP000006727">
    <property type="component" value="Chromosome 19"/>
</dbReference>
<evidence type="ECO:0000313" key="1">
    <source>
        <dbReference type="EMBL" id="PNR33835.1"/>
    </source>
</evidence>
<dbReference type="InParanoid" id="A0A2K1IX38"/>
<evidence type="ECO:0000313" key="3">
    <source>
        <dbReference type="Proteomes" id="UP000006727"/>
    </source>
</evidence>
<reference evidence="1 3" key="2">
    <citation type="journal article" date="2018" name="Plant J.">
        <title>The Physcomitrella patens chromosome-scale assembly reveals moss genome structure and evolution.</title>
        <authorList>
            <person name="Lang D."/>
            <person name="Ullrich K.K."/>
            <person name="Murat F."/>
            <person name="Fuchs J."/>
            <person name="Jenkins J."/>
            <person name="Haas F.B."/>
            <person name="Piednoel M."/>
            <person name="Gundlach H."/>
            <person name="Van Bel M."/>
            <person name="Meyberg R."/>
            <person name="Vives C."/>
            <person name="Morata J."/>
            <person name="Symeonidi A."/>
            <person name="Hiss M."/>
            <person name="Muchero W."/>
            <person name="Kamisugi Y."/>
            <person name="Saleh O."/>
            <person name="Blanc G."/>
            <person name="Decker E.L."/>
            <person name="van Gessel N."/>
            <person name="Grimwood J."/>
            <person name="Hayes R.D."/>
            <person name="Graham S.W."/>
            <person name="Gunter L.E."/>
            <person name="McDaniel S.F."/>
            <person name="Hoernstein S.N.W."/>
            <person name="Larsson A."/>
            <person name="Li F.W."/>
            <person name="Perroud P.F."/>
            <person name="Phillips J."/>
            <person name="Ranjan P."/>
            <person name="Rokshar D.S."/>
            <person name="Rothfels C.J."/>
            <person name="Schneider L."/>
            <person name="Shu S."/>
            <person name="Stevenson D.W."/>
            <person name="Thummler F."/>
            <person name="Tillich M."/>
            <person name="Villarreal Aguilar J.C."/>
            <person name="Widiez T."/>
            <person name="Wong G.K."/>
            <person name="Wymore A."/>
            <person name="Zhang Y."/>
            <person name="Zimmer A.D."/>
            <person name="Quatrano R.S."/>
            <person name="Mayer K.F.X."/>
            <person name="Goodstein D."/>
            <person name="Casacuberta J.M."/>
            <person name="Vandepoele K."/>
            <person name="Reski R."/>
            <person name="Cuming A.C."/>
            <person name="Tuskan G.A."/>
            <person name="Maumus F."/>
            <person name="Salse J."/>
            <person name="Schmutz J."/>
            <person name="Rensing S.A."/>
        </authorList>
    </citation>
    <scope>NUCLEOTIDE SEQUENCE [LARGE SCALE GENOMIC DNA]</scope>
    <source>
        <strain evidence="2 3">cv. Gransden 2004</strain>
    </source>
</reference>
<dbReference type="Gramene" id="Pp3c19_3850V3.2">
    <property type="protein sequence ID" value="PAC:32939598.CDS.1"/>
    <property type="gene ID" value="Pp3c19_3850"/>
</dbReference>
<gene>
    <name evidence="1" type="ORF">PHYPA_023651</name>
</gene>
<proteinExistence type="predicted"/>
<keyword evidence="3" id="KW-1185">Reference proteome</keyword>
<dbReference type="EnsemblPlants" id="Pp3c19_3850V3.1">
    <property type="protein sequence ID" value="PAC:32939597.CDS.1"/>
    <property type="gene ID" value="Pp3c19_3850"/>
</dbReference>
<dbReference type="Gramene" id="Pp3c19_3850V3.1">
    <property type="protein sequence ID" value="PAC:32939597.CDS.1"/>
    <property type="gene ID" value="Pp3c19_3850"/>
</dbReference>
<evidence type="ECO:0000313" key="2">
    <source>
        <dbReference type="EnsemblPlants" id="PAC:32939597.CDS.1"/>
    </source>
</evidence>
<accession>A0A2K1IX38</accession>
<dbReference type="PaxDb" id="3218-PP1S109_245V6.1"/>
<protein>
    <submittedName>
        <fullName evidence="1 2">Uncharacterized protein</fullName>
    </submittedName>
</protein>
<dbReference type="EMBL" id="ABEU02000019">
    <property type="protein sequence ID" value="PNR33835.1"/>
    <property type="molecule type" value="Genomic_DNA"/>
</dbReference>